<dbReference type="InterPro" id="IPR007110">
    <property type="entry name" value="Ig-like_dom"/>
</dbReference>
<evidence type="ECO:0000256" key="11">
    <source>
        <dbReference type="RuleBase" id="RU004238"/>
    </source>
</evidence>
<keyword evidence="4" id="KW-0391">Immunity</keyword>
<dbReference type="SUPFAM" id="SSF48726">
    <property type="entry name" value="Immunoglobulin"/>
    <property type="match status" value="1"/>
</dbReference>
<accession>Q31287</accession>
<evidence type="ECO:0000256" key="3">
    <source>
        <dbReference type="ARBA" id="ARBA00022692"/>
    </source>
</evidence>
<dbReference type="RGD" id="1595921">
    <property type="gene designation" value="RT1-Ha"/>
</dbReference>
<feature type="transmembrane region" description="Helical" evidence="12">
    <location>
        <begin position="221"/>
        <end position="239"/>
    </location>
</feature>
<evidence type="ECO:0000256" key="6">
    <source>
        <dbReference type="ARBA" id="ARBA00023130"/>
    </source>
</evidence>
<feature type="signal peptide" evidence="13">
    <location>
        <begin position="1"/>
        <end position="25"/>
    </location>
</feature>
<comment type="similarity">
    <text evidence="2 11">Belongs to the MHC class II family.</text>
</comment>
<evidence type="ECO:0000256" key="2">
    <source>
        <dbReference type="ARBA" id="ARBA00007394"/>
    </source>
</evidence>
<comment type="subcellular location">
    <subcellularLocation>
        <location evidence="1">Membrane</location>
        <topology evidence="1">Single-pass type I membrane protein</topology>
    </subcellularLocation>
</comment>
<keyword evidence="5 12" id="KW-1133">Transmembrane helix</keyword>
<evidence type="ECO:0000313" key="15">
    <source>
        <dbReference type="EMBL" id="BAA07637.1"/>
    </source>
</evidence>
<evidence type="ECO:0000256" key="10">
    <source>
        <dbReference type="ARBA" id="ARBA00023182"/>
    </source>
</evidence>
<keyword evidence="10" id="KW-0491">MHC II</keyword>
<dbReference type="CDD" id="cd05767">
    <property type="entry name" value="IgC1_MHC_II_alpha"/>
    <property type="match status" value="1"/>
</dbReference>
<dbReference type="InterPro" id="IPR001003">
    <property type="entry name" value="MHC_II_a_N"/>
</dbReference>
<proteinExistence type="inferred from homology"/>
<dbReference type="GO" id="GO:0002504">
    <property type="term" value="P:antigen processing and presentation of peptide or polysaccharide antigen via MHC class II"/>
    <property type="evidence" value="ECO:0007669"/>
    <property type="project" value="UniProtKB-KW"/>
</dbReference>
<dbReference type="PROSITE" id="PS00290">
    <property type="entry name" value="IG_MHC"/>
    <property type="match status" value="1"/>
</dbReference>
<dbReference type="InterPro" id="IPR036179">
    <property type="entry name" value="Ig-like_dom_sf"/>
</dbReference>
<keyword evidence="6" id="KW-1064">Adaptive immunity</keyword>
<evidence type="ECO:0000256" key="7">
    <source>
        <dbReference type="ARBA" id="ARBA00023136"/>
    </source>
</evidence>
<gene>
    <name evidence="16" type="primary">RT1-Ha</name>
    <name evidence="15" type="synonym">RT1.Ha</name>
</gene>
<keyword evidence="13" id="KW-0732">Signal</keyword>
<dbReference type="PANTHER" id="PTHR19944">
    <property type="entry name" value="MHC CLASS II-RELATED"/>
    <property type="match status" value="1"/>
</dbReference>
<dbReference type="GO" id="GO:0002682">
    <property type="term" value="P:regulation of immune system process"/>
    <property type="evidence" value="ECO:0007669"/>
    <property type="project" value="UniProtKB-ARBA"/>
</dbReference>
<evidence type="ECO:0000256" key="5">
    <source>
        <dbReference type="ARBA" id="ARBA00022989"/>
    </source>
</evidence>
<dbReference type="PANTHER" id="PTHR19944:SF64">
    <property type="entry name" value="HLA CLASS II HISTOCOMPATIBILITY ANTIGEN, DP ALPHA 1 CHAIN"/>
    <property type="match status" value="1"/>
</dbReference>
<feature type="domain" description="Ig-like" evidence="14">
    <location>
        <begin position="112"/>
        <end position="201"/>
    </location>
</feature>
<evidence type="ECO:0000259" key="14">
    <source>
        <dbReference type="PROSITE" id="PS50835"/>
    </source>
</evidence>
<organism evidence="15">
    <name type="scientific">Rattus norvegicus</name>
    <name type="common">Rat</name>
    <dbReference type="NCBI Taxonomy" id="10116"/>
    <lineage>
        <taxon>Eukaryota</taxon>
        <taxon>Metazoa</taxon>
        <taxon>Chordata</taxon>
        <taxon>Craniata</taxon>
        <taxon>Vertebrata</taxon>
        <taxon>Euteleostomi</taxon>
        <taxon>Mammalia</taxon>
        <taxon>Eutheria</taxon>
        <taxon>Euarchontoglires</taxon>
        <taxon>Glires</taxon>
        <taxon>Rodentia</taxon>
        <taxon>Myomorpha</taxon>
        <taxon>Muroidea</taxon>
        <taxon>Muridae</taxon>
        <taxon>Murinae</taxon>
        <taxon>Rattus</taxon>
    </lineage>
</organism>
<dbReference type="Gene3D" id="2.60.40.10">
    <property type="entry name" value="Immunoglobulins"/>
    <property type="match status" value="1"/>
</dbReference>
<dbReference type="EMBL" id="D42015">
    <property type="protein sequence ID" value="BAA07637.1"/>
    <property type="molecule type" value="Genomic_DNA"/>
</dbReference>
<dbReference type="InterPro" id="IPR013783">
    <property type="entry name" value="Ig-like_fold"/>
</dbReference>
<dbReference type="GO" id="GO:0042613">
    <property type="term" value="C:MHC class II protein complex"/>
    <property type="evidence" value="ECO:0007669"/>
    <property type="project" value="UniProtKB-KW"/>
</dbReference>
<dbReference type="AGR" id="RGD:1595921"/>
<dbReference type="PROSITE" id="PS50835">
    <property type="entry name" value="IG_LIKE"/>
    <property type="match status" value="1"/>
</dbReference>
<dbReference type="SMART" id="SM00407">
    <property type="entry name" value="IGc1"/>
    <property type="match status" value="1"/>
</dbReference>
<feature type="chain" id="PRO_5004219713" evidence="13">
    <location>
        <begin position="26"/>
        <end position="254"/>
    </location>
</feature>
<reference evidence="15" key="1">
    <citation type="journal article" date="1995" name="Immunogenetics">
        <title>Structure of novel rat major histocompatibility complex class II genes RT1.Ha and Hb.</title>
        <authorList>
            <person name="Arimura Y."/>
            <person name="Tang W."/>
            <person name="Koda T."/>
            <person name="Kakinuma M."/>
        </authorList>
    </citation>
    <scope>NUCLEOTIDE SEQUENCE</scope>
    <source>
        <strain evidence="15">LEC</strain>
    </source>
</reference>
<dbReference type="Gene3D" id="3.10.320.10">
    <property type="entry name" value="Class II Histocompatibility Antigen, M Beta Chain, Chain B, domain 1"/>
    <property type="match status" value="1"/>
</dbReference>
<dbReference type="InterPro" id="IPR003006">
    <property type="entry name" value="Ig/MHC_CS"/>
</dbReference>
<evidence type="ECO:0000256" key="9">
    <source>
        <dbReference type="ARBA" id="ARBA00023180"/>
    </source>
</evidence>
<evidence type="ECO:0000256" key="4">
    <source>
        <dbReference type="ARBA" id="ARBA00022859"/>
    </source>
</evidence>
<dbReference type="InterPro" id="IPR050160">
    <property type="entry name" value="MHC/Immunoglobulin"/>
</dbReference>
<keyword evidence="9" id="KW-0325">Glycoprotein</keyword>
<evidence type="ECO:0000313" key="16">
    <source>
        <dbReference type="RGD" id="1595921"/>
    </source>
</evidence>
<dbReference type="SMART" id="SM00920">
    <property type="entry name" value="MHC_II_alpha"/>
    <property type="match status" value="1"/>
</dbReference>
<dbReference type="AlphaFoldDB" id="Q31287"/>
<dbReference type="InterPro" id="IPR014745">
    <property type="entry name" value="MHC_II_a/b_N"/>
</dbReference>
<dbReference type="GO" id="GO:0002250">
    <property type="term" value="P:adaptive immune response"/>
    <property type="evidence" value="ECO:0007669"/>
    <property type="project" value="UniProtKB-KW"/>
</dbReference>
<keyword evidence="7 12" id="KW-0472">Membrane</keyword>
<dbReference type="Pfam" id="PF07654">
    <property type="entry name" value="C1-set"/>
    <property type="match status" value="1"/>
</dbReference>
<dbReference type="InterPro" id="IPR011162">
    <property type="entry name" value="MHC_I/II-like_Ag-recog"/>
</dbReference>
<keyword evidence="3 12" id="KW-0812">Transmembrane</keyword>
<sequence>MFQTKAEALRASFLAFLLSLPGSGAIKAEHVATYDIFVQTQHPSGECMYAFDGDEQFYVDLDREETVWDLPEFSKVYAFDAQEALPYIDSLKNNLRALIQRYNVTQDPSEPPEVTVFPKNPVELGQPNVLICHIDRLFPPVLNVTWLRNGQPVTEGTSETVFLASTELRFHKFHYLTFIPTAQDVYDCRVEHWSLDQPSLSHWEMQEPVQVSETMETTVCALGLVVGLVGSVVGSALIVRVPDGGHNPRTQEPL</sequence>
<name>Q31287_RAT</name>
<evidence type="ECO:0000256" key="13">
    <source>
        <dbReference type="SAM" id="SignalP"/>
    </source>
</evidence>
<dbReference type="SUPFAM" id="SSF54452">
    <property type="entry name" value="MHC antigen-recognition domain"/>
    <property type="match status" value="1"/>
</dbReference>
<evidence type="ECO:0000256" key="1">
    <source>
        <dbReference type="ARBA" id="ARBA00004479"/>
    </source>
</evidence>
<keyword evidence="8" id="KW-1015">Disulfide bond</keyword>
<evidence type="ECO:0000256" key="12">
    <source>
        <dbReference type="SAM" id="Phobius"/>
    </source>
</evidence>
<protein>
    <submittedName>
        <fullName evidence="15">RT1.Ha protein</fullName>
    </submittedName>
</protein>
<dbReference type="Pfam" id="PF00993">
    <property type="entry name" value="MHC_II_alpha"/>
    <property type="match status" value="1"/>
</dbReference>
<evidence type="ECO:0000256" key="8">
    <source>
        <dbReference type="ARBA" id="ARBA00023157"/>
    </source>
</evidence>
<dbReference type="InterPro" id="IPR003597">
    <property type="entry name" value="Ig_C1-set"/>
</dbReference>